<evidence type="ECO:0000259" key="2">
    <source>
        <dbReference type="Pfam" id="PF05444"/>
    </source>
</evidence>
<name>A0A1A9WZI4_9MUSC</name>
<feature type="compositionally biased region" description="Basic and acidic residues" evidence="1">
    <location>
        <begin position="253"/>
        <end position="267"/>
    </location>
</feature>
<sequence>MVDDENEQTLRSHFSTTAPLVLQLSREAFTETMEQTYENSQTDGVKVYTVSAESEQKNIEKTLNDVEIIEQKPGPLMEKQEEEEVNAEEEDETEKVEEDLGDAVAPADESEAGEAKEPETMDGEPEVKPEAEEAGEVEAEPEAKPEMEVEIEAETEQETGPEPEKEAEAEPEVKPEAEEAGEVEAEPEAKPEMEVEVEAETEQEAGPEPEKEAEAEPATETEVDQKPPEEESNIDDSNSKEPETNLNTNEIEEAAKHEDTKQTKPTETEEELQNDAPASDIEVNQEKPPLVEADNKIKPESCLTCNSKEDSNCGKEATEQTICKKSTENNNKDEHSGCYSMFDEKSNITMRGCVTDLTEEGFKYCLKREQFCALCYTNICNNKNISSDAADVRKFNIIVVVFTQQKYYSH</sequence>
<dbReference type="STRING" id="37001.A0A1A9WZI4"/>
<dbReference type="AlphaFoldDB" id="A0A1A9WZI4"/>
<accession>A0A1A9WZI4</accession>
<dbReference type="Proteomes" id="UP000091820">
    <property type="component" value="Unassembled WGS sequence"/>
</dbReference>
<reference evidence="3" key="2">
    <citation type="submission" date="2020-05" db="UniProtKB">
        <authorList>
            <consortium name="EnsemblMetazoa"/>
        </authorList>
    </citation>
    <scope>IDENTIFICATION</scope>
    <source>
        <strain evidence="3">IAEA</strain>
    </source>
</reference>
<dbReference type="Pfam" id="PF05444">
    <property type="entry name" value="DUF753"/>
    <property type="match status" value="1"/>
</dbReference>
<protein>
    <recommendedName>
        <fullName evidence="2">DUF753 domain-containing protein</fullName>
    </recommendedName>
</protein>
<evidence type="ECO:0000256" key="1">
    <source>
        <dbReference type="SAM" id="MobiDB-lite"/>
    </source>
</evidence>
<feature type="region of interest" description="Disordered" evidence="1">
    <location>
        <begin position="68"/>
        <end position="295"/>
    </location>
</feature>
<organism evidence="3 4">
    <name type="scientific">Glossina brevipalpis</name>
    <dbReference type="NCBI Taxonomy" id="37001"/>
    <lineage>
        <taxon>Eukaryota</taxon>
        <taxon>Metazoa</taxon>
        <taxon>Ecdysozoa</taxon>
        <taxon>Arthropoda</taxon>
        <taxon>Hexapoda</taxon>
        <taxon>Insecta</taxon>
        <taxon>Pterygota</taxon>
        <taxon>Neoptera</taxon>
        <taxon>Endopterygota</taxon>
        <taxon>Diptera</taxon>
        <taxon>Brachycera</taxon>
        <taxon>Muscomorpha</taxon>
        <taxon>Hippoboscoidea</taxon>
        <taxon>Glossinidae</taxon>
        <taxon>Glossina</taxon>
    </lineage>
</organism>
<feature type="compositionally biased region" description="Basic and acidic residues" evidence="1">
    <location>
        <begin position="113"/>
        <end position="131"/>
    </location>
</feature>
<proteinExistence type="predicted"/>
<keyword evidence="4" id="KW-1185">Reference proteome</keyword>
<dbReference type="InterPro" id="IPR008472">
    <property type="entry name" value="DUF753"/>
</dbReference>
<feature type="compositionally biased region" description="Acidic residues" evidence="1">
    <location>
        <begin position="80"/>
        <end position="101"/>
    </location>
</feature>
<evidence type="ECO:0000313" key="4">
    <source>
        <dbReference type="Proteomes" id="UP000091820"/>
    </source>
</evidence>
<feature type="compositionally biased region" description="Acidic residues" evidence="1">
    <location>
        <begin position="148"/>
        <end position="161"/>
    </location>
</feature>
<evidence type="ECO:0000313" key="3">
    <source>
        <dbReference type="EnsemblMetazoa" id="GBRI038469-PA"/>
    </source>
</evidence>
<feature type="domain" description="DUF753" evidence="2">
    <location>
        <begin position="301"/>
        <end position="381"/>
    </location>
</feature>
<feature type="compositionally biased region" description="Acidic residues" evidence="1">
    <location>
        <begin position="194"/>
        <end position="207"/>
    </location>
</feature>
<dbReference type="VEuPathDB" id="VectorBase:GBRI038469"/>
<reference evidence="4" key="1">
    <citation type="submission" date="2014-03" db="EMBL/GenBank/DDBJ databases">
        <authorList>
            <person name="Aksoy S."/>
            <person name="Warren W."/>
            <person name="Wilson R.K."/>
        </authorList>
    </citation>
    <scope>NUCLEOTIDE SEQUENCE [LARGE SCALE GENOMIC DNA]</scope>
    <source>
        <strain evidence="4">IAEA</strain>
    </source>
</reference>
<dbReference type="CDD" id="cd00117">
    <property type="entry name" value="TFP"/>
    <property type="match status" value="1"/>
</dbReference>
<feature type="compositionally biased region" description="Basic and acidic residues" evidence="1">
    <location>
        <begin position="162"/>
        <end position="177"/>
    </location>
</feature>
<dbReference type="EnsemblMetazoa" id="GBRI038469-RA">
    <property type="protein sequence ID" value="GBRI038469-PA"/>
    <property type="gene ID" value="GBRI038469"/>
</dbReference>